<evidence type="ECO:0000256" key="3">
    <source>
        <dbReference type="ARBA" id="ARBA00023125"/>
    </source>
</evidence>
<dbReference type="InterPro" id="IPR005119">
    <property type="entry name" value="LysR_subst-bd"/>
</dbReference>
<evidence type="ECO:0000256" key="2">
    <source>
        <dbReference type="ARBA" id="ARBA00023015"/>
    </source>
</evidence>
<evidence type="ECO:0000256" key="4">
    <source>
        <dbReference type="ARBA" id="ARBA00023163"/>
    </source>
</evidence>
<dbReference type="InterPro" id="IPR036388">
    <property type="entry name" value="WH-like_DNA-bd_sf"/>
</dbReference>
<name>A0A1L1P9R9_HYDIT</name>
<dbReference type="SUPFAM" id="SSF53850">
    <property type="entry name" value="Periplasmic binding protein-like II"/>
    <property type="match status" value="1"/>
</dbReference>
<proteinExistence type="inferred from homology"/>
<dbReference type="FunFam" id="1.10.10.10:FF:000001">
    <property type="entry name" value="LysR family transcriptional regulator"/>
    <property type="match status" value="1"/>
</dbReference>
<dbReference type="Gene3D" id="3.40.190.290">
    <property type="match status" value="1"/>
</dbReference>
<evidence type="ECO:0000256" key="1">
    <source>
        <dbReference type="ARBA" id="ARBA00009437"/>
    </source>
</evidence>
<evidence type="ECO:0000259" key="5">
    <source>
        <dbReference type="PROSITE" id="PS50931"/>
    </source>
</evidence>
<dbReference type="InterPro" id="IPR000847">
    <property type="entry name" value="LysR_HTH_N"/>
</dbReference>
<protein>
    <submittedName>
        <fullName evidence="6">LysR family transcriptional regulator</fullName>
    </submittedName>
</protein>
<dbReference type="CDD" id="cd05466">
    <property type="entry name" value="PBP2_LTTR_substrate"/>
    <property type="match status" value="1"/>
</dbReference>
<gene>
    <name evidence="6" type="ORF">BN948_00993</name>
</gene>
<keyword evidence="3" id="KW-0238">DNA-binding</keyword>
<dbReference type="AlphaFoldDB" id="A0A1L1P9R9"/>
<dbReference type="InterPro" id="IPR050950">
    <property type="entry name" value="HTH-type_LysR_regulators"/>
</dbReference>
<dbReference type="PROSITE" id="PS50931">
    <property type="entry name" value="HTH_LYSR"/>
    <property type="match status" value="1"/>
</dbReference>
<keyword evidence="2" id="KW-0805">Transcription regulation</keyword>
<sequence length="295" mass="32893">MELRHLRYFDTLAETLNFTRAAERLHVTQSTLSHQIRQLENELGLVLFDRSHKKVALTEAGELLRSHLVPALQQIDRGLQALSHPGEALSGELRIAATHSFNTRLIPLCVSAFLGQHPNVKVGVEELSAEHIAKRLSSGHLDLGVSYRPADRPELWFEPLYNEELRLCVAATHPLAKRRRVRLVELHQRRLVLLPKQFSTRGLLDECFEAAGAQPLVVAELNSIAPMIELIRQTDLAGIIAETAFTPSPELRLIPLEDPSPIRTPGLLWKKGVNRSPTVKHMASVIRRAASGHAG</sequence>
<dbReference type="Gene3D" id="1.10.10.10">
    <property type="entry name" value="Winged helix-like DNA-binding domain superfamily/Winged helix DNA-binding domain"/>
    <property type="match status" value="1"/>
</dbReference>
<dbReference type="EMBL" id="CCAE010000005">
    <property type="protein sequence ID" value="CDN86588.1"/>
    <property type="molecule type" value="Genomic_DNA"/>
</dbReference>
<keyword evidence="7" id="KW-1185">Reference proteome</keyword>
<keyword evidence="4" id="KW-0804">Transcription</keyword>
<comment type="similarity">
    <text evidence="1">Belongs to the LysR transcriptional regulatory family.</text>
</comment>
<dbReference type="RefSeq" id="WP_009515867.1">
    <property type="nucleotide sequence ID" value="NZ_CCAE010000005.1"/>
</dbReference>
<dbReference type="GO" id="GO:0003677">
    <property type="term" value="F:DNA binding"/>
    <property type="evidence" value="ECO:0007669"/>
    <property type="project" value="UniProtKB-KW"/>
</dbReference>
<dbReference type="Proteomes" id="UP000028878">
    <property type="component" value="Unassembled WGS sequence"/>
</dbReference>
<organism evidence="6 7">
    <name type="scientific">Hydrogenophaga intermedia</name>
    <dbReference type="NCBI Taxonomy" id="65786"/>
    <lineage>
        <taxon>Bacteria</taxon>
        <taxon>Pseudomonadati</taxon>
        <taxon>Pseudomonadota</taxon>
        <taxon>Betaproteobacteria</taxon>
        <taxon>Burkholderiales</taxon>
        <taxon>Comamonadaceae</taxon>
        <taxon>Hydrogenophaga</taxon>
    </lineage>
</organism>
<dbReference type="PANTHER" id="PTHR30419">
    <property type="entry name" value="HTH-TYPE TRANSCRIPTIONAL REGULATOR YBHD"/>
    <property type="match status" value="1"/>
</dbReference>
<feature type="domain" description="HTH lysR-type" evidence="5">
    <location>
        <begin position="1"/>
        <end position="58"/>
    </location>
</feature>
<evidence type="ECO:0000313" key="7">
    <source>
        <dbReference type="Proteomes" id="UP000028878"/>
    </source>
</evidence>
<dbReference type="PRINTS" id="PR00039">
    <property type="entry name" value="HTHLYSR"/>
</dbReference>
<accession>A0A1L1P9R9</accession>
<dbReference type="InterPro" id="IPR036390">
    <property type="entry name" value="WH_DNA-bd_sf"/>
</dbReference>
<dbReference type="Pfam" id="PF03466">
    <property type="entry name" value="LysR_substrate"/>
    <property type="match status" value="1"/>
</dbReference>
<reference evidence="7" key="2">
    <citation type="submission" date="2014-11" db="EMBL/GenBank/DDBJ databases">
        <title>Draft genome sequence of Hydrogenophaga intermedia S1.</title>
        <authorList>
            <person name="Gan H.M."/>
            <person name="Chew T.H."/>
            <person name="Stolz A."/>
        </authorList>
    </citation>
    <scope>NUCLEOTIDE SEQUENCE [LARGE SCALE GENOMIC DNA]</scope>
    <source>
        <strain evidence="7">S1</strain>
    </source>
</reference>
<reference evidence="7" key="1">
    <citation type="submission" date="2014-02" db="EMBL/GenBank/DDBJ databases">
        <authorList>
            <person name="Gan H."/>
        </authorList>
    </citation>
    <scope>NUCLEOTIDE SEQUENCE [LARGE SCALE GENOMIC DNA]</scope>
    <source>
        <strain evidence="7">S1</strain>
    </source>
</reference>
<dbReference type="GO" id="GO:0003700">
    <property type="term" value="F:DNA-binding transcription factor activity"/>
    <property type="evidence" value="ECO:0007669"/>
    <property type="project" value="InterPro"/>
</dbReference>
<dbReference type="SUPFAM" id="SSF46785">
    <property type="entry name" value="Winged helix' DNA-binding domain"/>
    <property type="match status" value="1"/>
</dbReference>
<dbReference type="GO" id="GO:0005829">
    <property type="term" value="C:cytosol"/>
    <property type="evidence" value="ECO:0007669"/>
    <property type="project" value="TreeGrafter"/>
</dbReference>
<evidence type="ECO:0000313" key="6">
    <source>
        <dbReference type="EMBL" id="CDN86588.1"/>
    </source>
</evidence>
<dbReference type="Pfam" id="PF00126">
    <property type="entry name" value="HTH_1"/>
    <property type="match status" value="1"/>
</dbReference>